<feature type="compositionally biased region" description="Acidic residues" evidence="1">
    <location>
        <begin position="56"/>
        <end position="67"/>
    </location>
</feature>
<evidence type="ECO:0000313" key="3">
    <source>
        <dbReference type="Proteomes" id="UP000249390"/>
    </source>
</evidence>
<accession>A0A328D7V6</accession>
<keyword evidence="3" id="KW-1185">Reference proteome</keyword>
<dbReference type="EMBL" id="NQVE01000188">
    <property type="protein sequence ID" value="RAL41240.1"/>
    <property type="molecule type" value="Genomic_DNA"/>
</dbReference>
<evidence type="ECO:0000256" key="1">
    <source>
        <dbReference type="SAM" id="MobiDB-lite"/>
    </source>
</evidence>
<name>A0A328D7V6_9ASTE</name>
<feature type="compositionally biased region" description="Basic and acidic residues" evidence="1">
    <location>
        <begin position="32"/>
        <end position="55"/>
    </location>
</feature>
<comment type="caution">
    <text evidence="2">The sequence shown here is derived from an EMBL/GenBank/DDBJ whole genome shotgun (WGS) entry which is preliminary data.</text>
</comment>
<organism evidence="2 3">
    <name type="scientific">Cuscuta australis</name>
    <dbReference type="NCBI Taxonomy" id="267555"/>
    <lineage>
        <taxon>Eukaryota</taxon>
        <taxon>Viridiplantae</taxon>
        <taxon>Streptophyta</taxon>
        <taxon>Embryophyta</taxon>
        <taxon>Tracheophyta</taxon>
        <taxon>Spermatophyta</taxon>
        <taxon>Magnoliopsida</taxon>
        <taxon>eudicotyledons</taxon>
        <taxon>Gunneridae</taxon>
        <taxon>Pentapetalae</taxon>
        <taxon>asterids</taxon>
        <taxon>lamiids</taxon>
        <taxon>Solanales</taxon>
        <taxon>Convolvulaceae</taxon>
        <taxon>Cuscuteae</taxon>
        <taxon>Cuscuta</taxon>
        <taxon>Cuscuta subgen. Grammica</taxon>
        <taxon>Cuscuta sect. Cleistogrammica</taxon>
    </lineage>
</organism>
<reference evidence="2 3" key="1">
    <citation type="submission" date="2018-06" db="EMBL/GenBank/DDBJ databases">
        <title>The Genome of Cuscuta australis (Dodder) Provides Insight into the Evolution of Plant Parasitism.</title>
        <authorList>
            <person name="Liu H."/>
        </authorList>
    </citation>
    <scope>NUCLEOTIDE SEQUENCE [LARGE SCALE GENOMIC DNA]</scope>
    <source>
        <strain evidence="3">cv. Yunnan</strain>
        <tissue evidence="2">Vines</tissue>
    </source>
</reference>
<dbReference type="Proteomes" id="UP000249390">
    <property type="component" value="Unassembled WGS sequence"/>
</dbReference>
<evidence type="ECO:0000313" key="2">
    <source>
        <dbReference type="EMBL" id="RAL41240.1"/>
    </source>
</evidence>
<gene>
    <name evidence="2" type="ORF">DM860_010034</name>
</gene>
<proteinExistence type="predicted"/>
<feature type="compositionally biased region" description="Polar residues" evidence="1">
    <location>
        <begin position="100"/>
        <end position="123"/>
    </location>
</feature>
<feature type="region of interest" description="Disordered" evidence="1">
    <location>
        <begin position="98"/>
        <end position="123"/>
    </location>
</feature>
<protein>
    <submittedName>
        <fullName evidence="2">Uncharacterized protein</fullName>
    </submittedName>
</protein>
<sequence>MDAPPSPAEKIRDGIACSTLIAMKDGTKICAEKDGISENQEKDQEIAVKEERGNMDLDEANEGDDDESRGHEGEDLTQIFTPKVLKKLIRCCSKERAGATSKSPKSDTASRVSTNGMDAPSSSPFCTEKTAINDGVACSTLIAMNVDGANKGEDDEARGLEGEDFTQIFRVGDREVWETKNFSKWSKLNWLCFSRDYDMDDSFFDISTEDFEPGEDPRSGRRFELKMGHSLLDYPLDAPWAYWYFKEASEGAKVAIAFFNKENKMGETFEFHKVLMMRMGLHFHKPRGRVYFIEIMATHGDDVLRTTALQASLFRPFENKKAWYLRALRWAIYSP</sequence>
<feature type="region of interest" description="Disordered" evidence="1">
    <location>
        <begin position="32"/>
        <end position="77"/>
    </location>
</feature>
<dbReference type="AlphaFoldDB" id="A0A328D7V6"/>